<dbReference type="OrthoDB" id="5859701at2"/>
<dbReference type="GO" id="GO:0016755">
    <property type="term" value="F:aminoacyltransferase activity"/>
    <property type="evidence" value="ECO:0007669"/>
    <property type="project" value="InterPro"/>
</dbReference>
<evidence type="ECO:0000256" key="3">
    <source>
        <dbReference type="ARBA" id="ARBA00030771"/>
    </source>
</evidence>
<gene>
    <name evidence="4" type="ORF">SOCE26_074390</name>
</gene>
<dbReference type="InterPro" id="IPR030903">
    <property type="entry name" value="CDPS"/>
</dbReference>
<proteinExistence type="inferred from homology"/>
<dbReference type="InterPro" id="IPR038622">
    <property type="entry name" value="CDPS_sf"/>
</dbReference>
<protein>
    <recommendedName>
        <fullName evidence="3">Cyclodipeptide synthase</fullName>
    </recommendedName>
</protein>
<dbReference type="Pfam" id="PF16715">
    <property type="entry name" value="CDPS"/>
    <property type="match status" value="1"/>
</dbReference>
<comment type="similarity">
    <text evidence="1">Belongs to the CDPS family.</text>
</comment>
<evidence type="ECO:0000256" key="1">
    <source>
        <dbReference type="ARBA" id="ARBA00006034"/>
    </source>
</evidence>
<dbReference type="Gene3D" id="3.40.50.11710">
    <property type="entry name" value="Cyclodipeptide synthase"/>
    <property type="match status" value="1"/>
</dbReference>
<sequence length="302" mass="33963">MEHHIINAPLTLQVNWNELALEELVAIQRNVRAAIEAKRKSAGKERRESSGDRLLPEPLYPGKAGYRIEVTKVAPQRQQGSVDKLDRCMLGVSLGGSNAAMFQGAKLEAVVRWIAARANHCCVFVGDSLGRISLEVREGMAPDRAEREALWLGRRYVAETEGIFQRYTTDQVKFEIHYGTEYAEHPSFQPYLDHVRAHYEGDASFRALVHAFGDEYLARTARSTGHDERSASERFRQIAHAYLLEEIALFACLGQDGWSTLVYPGSIDSIVEIAEGRFPELPAPLRSLRYIALRPDRKSGAR</sequence>
<evidence type="ECO:0000313" key="5">
    <source>
        <dbReference type="Proteomes" id="UP000238348"/>
    </source>
</evidence>
<reference evidence="4 5" key="1">
    <citation type="submission" date="2015-09" db="EMBL/GenBank/DDBJ databases">
        <title>Sorangium comparison.</title>
        <authorList>
            <person name="Zaburannyi N."/>
            <person name="Bunk B."/>
            <person name="Overmann J."/>
            <person name="Mueller R."/>
        </authorList>
    </citation>
    <scope>NUCLEOTIDE SEQUENCE [LARGE SCALE GENOMIC DNA]</scope>
    <source>
        <strain evidence="4 5">So ce26</strain>
    </source>
</reference>
<name>A0A2L0F329_SORCE</name>
<keyword evidence="2" id="KW-0808">Transferase</keyword>
<evidence type="ECO:0000313" key="4">
    <source>
        <dbReference type="EMBL" id="AUX45937.1"/>
    </source>
</evidence>
<dbReference type="EMBL" id="CP012673">
    <property type="protein sequence ID" value="AUX45937.1"/>
    <property type="molecule type" value="Genomic_DNA"/>
</dbReference>
<dbReference type="AlphaFoldDB" id="A0A2L0F329"/>
<evidence type="ECO:0000256" key="2">
    <source>
        <dbReference type="ARBA" id="ARBA00022679"/>
    </source>
</evidence>
<dbReference type="NCBIfam" id="TIGR04539">
    <property type="entry name" value="tRNA_cyclodipep"/>
    <property type="match status" value="1"/>
</dbReference>
<dbReference type="RefSeq" id="WP_104984241.1">
    <property type="nucleotide sequence ID" value="NZ_CP012673.1"/>
</dbReference>
<organism evidence="4 5">
    <name type="scientific">Sorangium cellulosum</name>
    <name type="common">Polyangium cellulosum</name>
    <dbReference type="NCBI Taxonomy" id="56"/>
    <lineage>
        <taxon>Bacteria</taxon>
        <taxon>Pseudomonadati</taxon>
        <taxon>Myxococcota</taxon>
        <taxon>Polyangia</taxon>
        <taxon>Polyangiales</taxon>
        <taxon>Polyangiaceae</taxon>
        <taxon>Sorangium</taxon>
    </lineage>
</organism>
<dbReference type="Proteomes" id="UP000238348">
    <property type="component" value="Chromosome"/>
</dbReference>
<accession>A0A2L0F329</accession>